<dbReference type="PROSITE" id="PS00843">
    <property type="entry name" value="DALA_DALA_LIGASE_1"/>
    <property type="match status" value="1"/>
</dbReference>
<dbReference type="PANTHER" id="PTHR23132:SF0">
    <property type="entry name" value="D-ALANINE-D-ALANINE LIGASE FAMILY"/>
    <property type="match status" value="1"/>
</dbReference>
<dbReference type="FunFam" id="3.30.1490.20:FF:000037">
    <property type="entry name" value="D-alanine-D-alanine ligase family"/>
    <property type="match status" value="1"/>
</dbReference>
<evidence type="ECO:0000259" key="12">
    <source>
        <dbReference type="PROSITE" id="PS50975"/>
    </source>
</evidence>
<feature type="repeat" description="PPR" evidence="11">
    <location>
        <begin position="1090"/>
        <end position="1124"/>
    </location>
</feature>
<proteinExistence type="inferred from homology"/>
<dbReference type="FunFam" id="3.40.50.20:FF:000027">
    <property type="entry name" value="D-alanine-D-alanine ligase family"/>
    <property type="match status" value="1"/>
</dbReference>
<dbReference type="Gene3D" id="3.40.50.20">
    <property type="match status" value="2"/>
</dbReference>
<feature type="repeat" description="PPR" evidence="11">
    <location>
        <begin position="989"/>
        <end position="1023"/>
    </location>
</feature>
<dbReference type="Gene3D" id="1.25.40.10">
    <property type="entry name" value="Tetratricopeptide repeat domain"/>
    <property type="match status" value="3"/>
</dbReference>
<dbReference type="SUPFAM" id="SSF52440">
    <property type="entry name" value="PreATP-grasp domain"/>
    <property type="match status" value="2"/>
</dbReference>
<dbReference type="InterPro" id="IPR011990">
    <property type="entry name" value="TPR-like_helical_dom_sf"/>
</dbReference>
<dbReference type="InterPro" id="IPR046849">
    <property type="entry name" value="E2_motif"/>
</dbReference>
<keyword evidence="14" id="KW-1185">Reference proteome</keyword>
<dbReference type="EMBL" id="LR999453">
    <property type="protein sequence ID" value="CAE5966579.1"/>
    <property type="molecule type" value="Genomic_DNA"/>
</dbReference>
<evidence type="ECO:0000256" key="1">
    <source>
        <dbReference type="ARBA" id="ARBA00006643"/>
    </source>
</evidence>
<evidence type="ECO:0000256" key="8">
    <source>
        <dbReference type="ARBA" id="ARBA00022984"/>
    </source>
</evidence>
<dbReference type="InterPro" id="IPR000291">
    <property type="entry name" value="D-Ala_lig_Van_CS"/>
</dbReference>
<dbReference type="InterPro" id="IPR011127">
    <property type="entry name" value="Dala_Dala_lig_N"/>
</dbReference>
<sequence>MASMATGVSFSMTSGIGGGRDDVERVATAVRTTLKLNQKNSLSESTCSFSVMNKYRGSGAIRTVSKAVVEGDEMSKNLKVGLICGGPSAERGISLNSARSVLDHIQGDGISVSCYYIDPDLKAFAISSAQVYSNTPADFDFKLESLAQGFSSLSEFAEHLVSAVDIVFPVIHGRFGEDGGIQELLESHNIPFVGTGSRECIRAFDKYEASLELKELGFMTVPNYLVQGTGVDKSEIAQWFTDNRLDLEMGKVVVKPAKAGSSIGVKVAFGVNDSIKKAIELIVEGIDDRVVVEVFIEDAYEFTAIVLDVGSGSVCHPVVLMPTEVQLQFHGSGDLQENAIFDYRRKYLPTQQVTYHTPPRFPIHVIKSIREEASLIFKKLGLRDFARIDGWYLAPNSNLSSASEKLGGPESGDIIFTDINLISGMEQTSFLFQQASKVGFSHSNILRTVVHRACSRFPHLTWYNYGYSLLLQGSTTQEVSEDVQKVFVIFGGDTSERQVSVMSGTNVWINLQRFVDLNVTPCLLSPSLRNSSGASSNLDNREVWVLPYSVVLRHTAEEVLAACLEAVEPDRALFTSLLQKQVMEDLMDGLKNQSWFAGFDITDELPRNFSLKEWIKHAREAQATVFIAVHGGIGEDGTLQALLEDEGVSYTGPGVLASRTCMDKVMTSQALSHLSEFGIHTISKDVRRTEDIMHETIPNVWDELISKFQCLTLCVKPAKDGCSTGVARLCSSEDLAVYVQALKDCLLRIPPNTLSKTHGTIEMPNPTPEFLIFEPFVETDEIIVSSKAKQQLSWKGRRRWVEMTVGVIGKCGSMHSLSPSLTVKESGDILSLEEKFQGGTGINLTPPPPTIMSKEALERCKQGIELIAETLGLEGFSRIDAFVHVETGEVLVIEVNTVPGMTPSTVLIQQALAEQPPMYPPQFFRTLLHLATQRVIASNLKLGINLHSLVVKCGFNHDVAAMTSLLSIYSGSGRLNDAHKVFEEIPDRSVVTWTALFSGYTTAGKHREAIGLFKKMVEMGVRPDSYFIVQVLSACVHVGDLDSGEWIVKHMEEMEMQKNSFVRTTLVNLYAKCGKMEKARSVFDSMVERDIVTWSTMIQGYASNSFPKEGRELFLQMLQENLKPDQFSIVGFLSSCASLGALDLGEWGISLIDRHEFLTNLFMANALIDMYAKCGAMARGFEVFKEMKEKDIVIMNAAISGLAKNGHVKLSFAVFGQTEKLGISPDGSTFLGLLCGCVHAGLIQDGLRFFNAISCVYALKRTVEHYGCMVDLWGRAGMLDDAYRLICDMPMRPNAIVWGALLSGCRLVKDTQLAETVLKELIALEPWNAGNYVQLSNIYSVSGRWDEAAEVRDMMNRKGMKKIPGYSWIELEGTVHEFLADDKSHPLSDKIYAKLEDLGNEMRLMGFVPTTEFVFFDVEDEEKERVLGHHSEKLAVAFGLISTDHGQVIRVVKNLRVCGDCHEVMKLISKITRREIVVRDNNRFHCFTNGSCSCNDYW</sequence>
<dbReference type="InterPro" id="IPR046848">
    <property type="entry name" value="E_motif"/>
</dbReference>
<dbReference type="GO" id="GO:0008716">
    <property type="term" value="F:D-alanine-D-alanine ligase activity"/>
    <property type="evidence" value="ECO:0007669"/>
    <property type="project" value="InterPro"/>
</dbReference>
<dbReference type="GO" id="GO:0008360">
    <property type="term" value="P:regulation of cell shape"/>
    <property type="evidence" value="ECO:0007669"/>
    <property type="project" value="UniProtKB-KW"/>
</dbReference>
<dbReference type="Pfam" id="PF20430">
    <property type="entry name" value="Eplus_motif"/>
    <property type="match status" value="1"/>
</dbReference>
<evidence type="ECO:0000256" key="2">
    <source>
        <dbReference type="ARBA" id="ARBA00010871"/>
    </source>
</evidence>
<keyword evidence="4" id="KW-0677">Repeat</keyword>
<dbReference type="InterPro" id="IPR011095">
    <property type="entry name" value="Dala_Dala_lig_C"/>
</dbReference>
<dbReference type="InterPro" id="IPR013815">
    <property type="entry name" value="ATP_grasp_subdomain_1"/>
</dbReference>
<evidence type="ECO:0000256" key="6">
    <source>
        <dbReference type="ARBA" id="ARBA00022840"/>
    </source>
</evidence>
<dbReference type="Pfam" id="PF01820">
    <property type="entry name" value="Dala_Dala_lig_N"/>
    <property type="match status" value="2"/>
</dbReference>
<feature type="domain" description="ATP-grasp" evidence="12">
    <location>
        <begin position="671"/>
        <end position="932"/>
    </location>
</feature>
<dbReference type="PROSITE" id="PS00844">
    <property type="entry name" value="DALA_DALA_LIGASE_2"/>
    <property type="match status" value="1"/>
</dbReference>
<dbReference type="FunFam" id="3.30.470.20:FF:000061">
    <property type="entry name" value="D-alanine-D-alanine ligase family"/>
    <property type="match status" value="1"/>
</dbReference>
<feature type="repeat" description="PPR" evidence="11">
    <location>
        <begin position="1160"/>
        <end position="1194"/>
    </location>
</feature>
<reference evidence="13" key="1">
    <citation type="submission" date="2021-01" db="EMBL/GenBank/DDBJ databases">
        <authorList>
            <person name="Bezrukov I."/>
        </authorList>
    </citation>
    <scope>NUCLEOTIDE SEQUENCE</scope>
</reference>
<dbReference type="Pfam" id="PF01535">
    <property type="entry name" value="PPR"/>
    <property type="match status" value="6"/>
</dbReference>
<comment type="similarity">
    <text evidence="1">Belongs to the PPR family. PCMP-H subfamily.</text>
</comment>
<accession>A0A8S1ZWE7</accession>
<dbReference type="GO" id="GO:0071555">
    <property type="term" value="P:cell wall organization"/>
    <property type="evidence" value="ECO:0007669"/>
    <property type="project" value="UniProtKB-KW"/>
</dbReference>
<dbReference type="FunFam" id="1.25.40.10:FF:000450">
    <property type="entry name" value="Putative pentatricopeptide repeat-containing protein"/>
    <property type="match status" value="1"/>
</dbReference>
<dbReference type="InterPro" id="IPR011761">
    <property type="entry name" value="ATP-grasp"/>
</dbReference>
<evidence type="ECO:0000256" key="7">
    <source>
        <dbReference type="ARBA" id="ARBA00022960"/>
    </source>
</evidence>
<dbReference type="FunFam" id="3.30.470.20:FF:000048">
    <property type="entry name" value="D-alanine--D-alanine ligase family"/>
    <property type="match status" value="1"/>
</dbReference>
<name>A0A8S1ZWE7_ARAAE</name>
<dbReference type="FunFam" id="3.40.50.20:FF:000028">
    <property type="entry name" value="D-alanine-D-alanine ligase family"/>
    <property type="match status" value="1"/>
</dbReference>
<evidence type="ECO:0000313" key="14">
    <source>
        <dbReference type="Proteomes" id="UP000682877"/>
    </source>
</evidence>
<evidence type="ECO:0000256" key="4">
    <source>
        <dbReference type="ARBA" id="ARBA00022737"/>
    </source>
</evidence>
<evidence type="ECO:0000313" key="13">
    <source>
        <dbReference type="EMBL" id="CAE5966579.1"/>
    </source>
</evidence>
<dbReference type="PANTHER" id="PTHR23132">
    <property type="entry name" value="D-ALANINE--D-ALANINE LIGASE"/>
    <property type="match status" value="1"/>
</dbReference>
<keyword evidence="8" id="KW-0573">Peptidoglycan synthesis</keyword>
<comment type="similarity">
    <text evidence="2">Belongs to the D-alanine--D-alanine ligase family.</text>
</comment>
<keyword evidence="9" id="KW-0961">Cell wall biogenesis/degradation</keyword>
<evidence type="ECO:0000256" key="9">
    <source>
        <dbReference type="ARBA" id="ARBA00023316"/>
    </source>
</evidence>
<dbReference type="Pfam" id="PF14432">
    <property type="entry name" value="DYW_deaminase"/>
    <property type="match status" value="1"/>
</dbReference>
<dbReference type="Gene3D" id="3.30.1490.20">
    <property type="entry name" value="ATP-grasp fold, A domain"/>
    <property type="match status" value="1"/>
</dbReference>
<organism evidence="13 14">
    <name type="scientific">Arabidopsis arenosa</name>
    <name type="common">Sand rock-cress</name>
    <name type="synonym">Cardaminopsis arenosa</name>
    <dbReference type="NCBI Taxonomy" id="38785"/>
    <lineage>
        <taxon>Eukaryota</taxon>
        <taxon>Viridiplantae</taxon>
        <taxon>Streptophyta</taxon>
        <taxon>Embryophyta</taxon>
        <taxon>Tracheophyta</taxon>
        <taxon>Spermatophyta</taxon>
        <taxon>Magnoliopsida</taxon>
        <taxon>eudicotyledons</taxon>
        <taxon>Gunneridae</taxon>
        <taxon>Pentapetalae</taxon>
        <taxon>rosids</taxon>
        <taxon>malvids</taxon>
        <taxon>Brassicales</taxon>
        <taxon>Brassicaceae</taxon>
        <taxon>Camelineae</taxon>
        <taxon>Arabidopsis</taxon>
    </lineage>
</organism>
<dbReference type="PROSITE" id="PS50975">
    <property type="entry name" value="ATP_GRASP"/>
    <property type="match status" value="2"/>
</dbReference>
<dbReference type="PROSITE" id="PS51375">
    <property type="entry name" value="PPR"/>
    <property type="match status" value="5"/>
</dbReference>
<dbReference type="GO" id="GO:0008270">
    <property type="term" value="F:zinc ion binding"/>
    <property type="evidence" value="ECO:0007669"/>
    <property type="project" value="InterPro"/>
</dbReference>
<evidence type="ECO:0000256" key="11">
    <source>
        <dbReference type="PROSITE-ProRule" id="PRU00708"/>
    </source>
</evidence>
<feature type="domain" description="ATP-grasp" evidence="12">
    <location>
        <begin position="223"/>
        <end position="451"/>
    </location>
</feature>
<evidence type="ECO:0000256" key="5">
    <source>
        <dbReference type="ARBA" id="ARBA00022741"/>
    </source>
</evidence>
<dbReference type="InterPro" id="IPR032867">
    <property type="entry name" value="DYW_dom"/>
</dbReference>
<dbReference type="FunFam" id="1.25.40.10:FF:000073">
    <property type="entry name" value="Pentatricopeptide repeat-containing protein chloroplastic"/>
    <property type="match status" value="1"/>
</dbReference>
<dbReference type="SUPFAM" id="SSF56059">
    <property type="entry name" value="Glutathione synthetase ATP-binding domain-like"/>
    <property type="match status" value="2"/>
</dbReference>
<gene>
    <name evidence="13" type="ORF">AARE701A_LOCUS6677</name>
</gene>
<feature type="repeat" description="PPR" evidence="11">
    <location>
        <begin position="1059"/>
        <end position="1089"/>
    </location>
</feature>
<dbReference type="Pfam" id="PF07478">
    <property type="entry name" value="Dala_Dala_lig_C"/>
    <property type="match status" value="2"/>
</dbReference>
<dbReference type="Gene3D" id="3.30.470.20">
    <property type="entry name" value="ATP-grasp fold, B domain"/>
    <property type="match status" value="3"/>
</dbReference>
<feature type="repeat" description="PPR" evidence="11">
    <location>
        <begin position="1328"/>
        <end position="1362"/>
    </location>
</feature>
<dbReference type="Pfam" id="PF13041">
    <property type="entry name" value="PPR_2"/>
    <property type="match status" value="1"/>
</dbReference>
<dbReference type="GO" id="GO:0005524">
    <property type="term" value="F:ATP binding"/>
    <property type="evidence" value="ECO:0007669"/>
    <property type="project" value="UniProtKB-UniRule"/>
</dbReference>
<keyword evidence="5 10" id="KW-0547">Nucleotide-binding</keyword>
<keyword evidence="6 10" id="KW-0067">ATP-binding</keyword>
<evidence type="ECO:0000256" key="10">
    <source>
        <dbReference type="PROSITE-ProRule" id="PRU00409"/>
    </source>
</evidence>
<keyword evidence="7" id="KW-0133">Cell shape</keyword>
<protein>
    <recommendedName>
        <fullName evidence="12">ATP-grasp domain-containing protein</fullName>
    </recommendedName>
</protein>
<dbReference type="GO" id="GO:0009507">
    <property type="term" value="C:chloroplast"/>
    <property type="evidence" value="ECO:0007669"/>
    <property type="project" value="TreeGrafter"/>
</dbReference>
<dbReference type="NCBIfam" id="TIGR00756">
    <property type="entry name" value="PPR"/>
    <property type="match status" value="4"/>
</dbReference>
<dbReference type="FunFam" id="1.25.40.10:FF:000511">
    <property type="entry name" value="Pentatricopeptide repeat-containing protein"/>
    <property type="match status" value="1"/>
</dbReference>
<evidence type="ECO:0000256" key="3">
    <source>
        <dbReference type="ARBA" id="ARBA00022598"/>
    </source>
</evidence>
<dbReference type="InterPro" id="IPR016185">
    <property type="entry name" value="PreATP-grasp_dom_sf"/>
</dbReference>
<dbReference type="InterPro" id="IPR002885">
    <property type="entry name" value="PPR_rpt"/>
</dbReference>
<dbReference type="Pfam" id="PF20431">
    <property type="entry name" value="E_motif"/>
    <property type="match status" value="1"/>
</dbReference>
<dbReference type="Proteomes" id="UP000682877">
    <property type="component" value="Chromosome 3"/>
</dbReference>
<keyword evidence="3" id="KW-0436">Ligase</keyword>